<evidence type="ECO:0000259" key="3">
    <source>
        <dbReference type="Pfam" id="PF06094"/>
    </source>
</evidence>
<reference evidence="4 5" key="1">
    <citation type="journal article" date="2016" name="Nat. Commun.">
        <title>Thousands of microbial genomes shed light on interconnected biogeochemical processes in an aquifer system.</title>
        <authorList>
            <person name="Anantharaman K."/>
            <person name="Brown C.T."/>
            <person name="Hug L.A."/>
            <person name="Sharon I."/>
            <person name="Castelle C.J."/>
            <person name="Probst A.J."/>
            <person name="Thomas B.C."/>
            <person name="Singh A."/>
            <person name="Wilkins M.J."/>
            <person name="Karaoz U."/>
            <person name="Brodie E.L."/>
            <person name="Williams K.H."/>
            <person name="Hubbard S.S."/>
            <person name="Banfield J.F."/>
        </authorList>
    </citation>
    <scope>NUCLEOTIDE SEQUENCE [LARGE SCALE GENOMIC DNA]</scope>
</reference>
<dbReference type="Gene3D" id="3.10.490.10">
    <property type="entry name" value="Gamma-glutamyl cyclotransferase-like"/>
    <property type="match status" value="1"/>
</dbReference>
<feature type="domain" description="Gamma-glutamylcyclotransferase AIG2-like" evidence="3">
    <location>
        <begin position="7"/>
        <end position="101"/>
    </location>
</feature>
<dbReference type="STRING" id="1798409.A3I24_02500"/>
<keyword evidence="1" id="KW-0808">Transferase</keyword>
<protein>
    <recommendedName>
        <fullName evidence="2">Putative gamma-glutamylcyclotransferase</fullName>
    </recommendedName>
</protein>
<evidence type="ECO:0000256" key="1">
    <source>
        <dbReference type="ARBA" id="ARBA00022679"/>
    </source>
</evidence>
<dbReference type="PANTHER" id="PTHR31544">
    <property type="entry name" value="AIG2-LIKE PROTEIN D"/>
    <property type="match status" value="1"/>
</dbReference>
<name>A0A1G1ZW90_9BACT</name>
<dbReference type="GO" id="GO:0016740">
    <property type="term" value="F:transferase activity"/>
    <property type="evidence" value="ECO:0007669"/>
    <property type="project" value="UniProtKB-KW"/>
</dbReference>
<dbReference type="InterPro" id="IPR036568">
    <property type="entry name" value="GGCT-like_sf"/>
</dbReference>
<dbReference type="InterPro" id="IPR045038">
    <property type="entry name" value="AIG2-like"/>
</dbReference>
<dbReference type="PANTHER" id="PTHR31544:SF2">
    <property type="entry name" value="AIG2-LIKE PROTEIN D"/>
    <property type="match status" value="1"/>
</dbReference>
<accession>A0A1G1ZW90</accession>
<dbReference type="InterPro" id="IPR013024">
    <property type="entry name" value="GGCT-like"/>
</dbReference>
<evidence type="ECO:0000313" key="4">
    <source>
        <dbReference type="EMBL" id="OGY68117.1"/>
    </source>
</evidence>
<evidence type="ECO:0000256" key="2">
    <source>
        <dbReference type="ARBA" id="ARBA00030602"/>
    </source>
</evidence>
<dbReference type="Proteomes" id="UP000177690">
    <property type="component" value="Unassembled WGS sequence"/>
</dbReference>
<dbReference type="AlphaFoldDB" id="A0A1G1ZW90"/>
<gene>
    <name evidence="4" type="ORF">A3I24_02500</name>
</gene>
<evidence type="ECO:0000313" key="5">
    <source>
        <dbReference type="Proteomes" id="UP000177690"/>
    </source>
</evidence>
<dbReference type="EMBL" id="MHJL01000007">
    <property type="protein sequence ID" value="OGY68117.1"/>
    <property type="molecule type" value="Genomic_DNA"/>
</dbReference>
<organism evidence="4 5">
    <name type="scientific">Candidatus Harrisonbacteria bacterium RIFCSPLOWO2_02_FULL_41_13b</name>
    <dbReference type="NCBI Taxonomy" id="1798409"/>
    <lineage>
        <taxon>Bacteria</taxon>
        <taxon>Candidatus Harrisoniibacteriota</taxon>
    </lineage>
</organism>
<comment type="caution">
    <text evidence="4">The sequence shown here is derived from an EMBL/GenBank/DDBJ whole genome shotgun (WGS) entry which is preliminary data.</text>
</comment>
<dbReference type="SUPFAM" id="SSF110857">
    <property type="entry name" value="Gamma-glutamyl cyclotransferase-like"/>
    <property type="match status" value="1"/>
</dbReference>
<sequence length="103" mass="11941">MENKNKLFIYGTLIDPEIQELVWGRKIKGTADILKGYKKSKIKIDGAIYPLIVLSKNGKVEGLVIKVTDDELKKIDKYETDSYKRIEVDLESRKSAWVYVKNY</sequence>
<dbReference type="Pfam" id="PF06094">
    <property type="entry name" value="GGACT"/>
    <property type="match status" value="1"/>
</dbReference>
<dbReference type="InterPro" id="IPR009288">
    <property type="entry name" value="AIG2-like_dom"/>
</dbReference>
<dbReference type="CDD" id="cd06661">
    <property type="entry name" value="GGCT_like"/>
    <property type="match status" value="1"/>
</dbReference>
<proteinExistence type="predicted"/>